<accession>A0AAD3S0K0</accession>
<keyword evidence="3" id="KW-1185">Reference proteome</keyword>
<name>A0AAD3S0K0_NEPGR</name>
<dbReference type="EMBL" id="BSYO01000003">
    <property type="protein sequence ID" value="GMH02186.1"/>
    <property type="molecule type" value="Genomic_DNA"/>
</dbReference>
<protein>
    <submittedName>
        <fullName evidence="2">Uncharacterized protein</fullName>
    </submittedName>
</protein>
<proteinExistence type="predicted"/>
<evidence type="ECO:0000313" key="2">
    <source>
        <dbReference type="EMBL" id="GMH02186.1"/>
    </source>
</evidence>
<keyword evidence="1" id="KW-0812">Transmembrane</keyword>
<feature type="transmembrane region" description="Helical" evidence="1">
    <location>
        <begin position="59"/>
        <end position="79"/>
    </location>
</feature>
<sequence>MYASDASISVWVSDSVWNSSQTMASLLLCPSIDLGSSMAAGFGLGFLAGLGVERSSVSLWAQVGVLSDCCWGLATGFTFGLHLFLAPAAGAMGERALDLFSAFGVVGVLGFDIFTLSLHIFVPHFVISLNVKTFADAILNLVLDSTVHQFFWVQRLLLVGCTAVDSHAMCATCDYDVSWVCLCHCYGAVLNGRSIWCSGCSIARLSNVEAGSGCLQASEAPSVALRCTTASSSCNVDDCVSDFV</sequence>
<gene>
    <name evidence="2" type="ORF">Nepgr_004025</name>
</gene>
<dbReference type="AlphaFoldDB" id="A0AAD3S0K0"/>
<evidence type="ECO:0000256" key="1">
    <source>
        <dbReference type="SAM" id="Phobius"/>
    </source>
</evidence>
<dbReference type="Proteomes" id="UP001279734">
    <property type="component" value="Unassembled WGS sequence"/>
</dbReference>
<reference evidence="2" key="1">
    <citation type="submission" date="2023-05" db="EMBL/GenBank/DDBJ databases">
        <title>Nepenthes gracilis genome sequencing.</title>
        <authorList>
            <person name="Fukushima K."/>
        </authorList>
    </citation>
    <scope>NUCLEOTIDE SEQUENCE</scope>
    <source>
        <strain evidence="2">SING2019-196</strain>
    </source>
</reference>
<feature type="transmembrane region" description="Helical" evidence="1">
    <location>
        <begin position="99"/>
        <end position="122"/>
    </location>
</feature>
<feature type="transmembrane region" description="Helical" evidence="1">
    <location>
        <begin position="23"/>
        <end position="47"/>
    </location>
</feature>
<evidence type="ECO:0000313" key="3">
    <source>
        <dbReference type="Proteomes" id="UP001279734"/>
    </source>
</evidence>
<organism evidence="2 3">
    <name type="scientific">Nepenthes gracilis</name>
    <name type="common">Slender pitcher plant</name>
    <dbReference type="NCBI Taxonomy" id="150966"/>
    <lineage>
        <taxon>Eukaryota</taxon>
        <taxon>Viridiplantae</taxon>
        <taxon>Streptophyta</taxon>
        <taxon>Embryophyta</taxon>
        <taxon>Tracheophyta</taxon>
        <taxon>Spermatophyta</taxon>
        <taxon>Magnoliopsida</taxon>
        <taxon>eudicotyledons</taxon>
        <taxon>Gunneridae</taxon>
        <taxon>Pentapetalae</taxon>
        <taxon>Caryophyllales</taxon>
        <taxon>Nepenthaceae</taxon>
        <taxon>Nepenthes</taxon>
    </lineage>
</organism>
<comment type="caution">
    <text evidence="2">The sequence shown here is derived from an EMBL/GenBank/DDBJ whole genome shotgun (WGS) entry which is preliminary data.</text>
</comment>
<keyword evidence="1" id="KW-1133">Transmembrane helix</keyword>
<keyword evidence="1" id="KW-0472">Membrane</keyword>